<accession>A0A0J7K8A1</accession>
<evidence type="ECO:0000313" key="3">
    <source>
        <dbReference type="Proteomes" id="UP000036403"/>
    </source>
</evidence>
<sequence>MDRYVYLNIVRNILLPFAEEYMPEEWIYQADNDPKHSVRVVKTFLSDNDIHVMKWPGQSPDLNPIEMLWIDVDKYVKEQKPKNIE</sequence>
<name>A0A0J7K8A1_LASNI</name>
<dbReference type="GO" id="GO:0003676">
    <property type="term" value="F:nucleic acid binding"/>
    <property type="evidence" value="ECO:0007669"/>
    <property type="project" value="InterPro"/>
</dbReference>
<gene>
    <name evidence="2" type="ORF">RF55_14316</name>
</gene>
<protein>
    <submittedName>
        <fullName evidence="2">Type i inositol-bisphosphate 4-phosphatase-like protein</fullName>
    </submittedName>
</protein>
<feature type="domain" description="Tc1-like transposase DDE" evidence="1">
    <location>
        <begin position="19"/>
        <end position="83"/>
    </location>
</feature>
<evidence type="ECO:0000259" key="1">
    <source>
        <dbReference type="Pfam" id="PF13358"/>
    </source>
</evidence>
<organism evidence="2 3">
    <name type="scientific">Lasius niger</name>
    <name type="common">Black garden ant</name>
    <dbReference type="NCBI Taxonomy" id="67767"/>
    <lineage>
        <taxon>Eukaryota</taxon>
        <taxon>Metazoa</taxon>
        <taxon>Ecdysozoa</taxon>
        <taxon>Arthropoda</taxon>
        <taxon>Hexapoda</taxon>
        <taxon>Insecta</taxon>
        <taxon>Pterygota</taxon>
        <taxon>Neoptera</taxon>
        <taxon>Endopterygota</taxon>
        <taxon>Hymenoptera</taxon>
        <taxon>Apocrita</taxon>
        <taxon>Aculeata</taxon>
        <taxon>Formicoidea</taxon>
        <taxon>Formicidae</taxon>
        <taxon>Formicinae</taxon>
        <taxon>Lasius</taxon>
        <taxon>Lasius</taxon>
    </lineage>
</organism>
<dbReference type="Gene3D" id="3.30.420.10">
    <property type="entry name" value="Ribonuclease H-like superfamily/Ribonuclease H"/>
    <property type="match status" value="1"/>
</dbReference>
<dbReference type="PaxDb" id="67767-A0A0J7K8A1"/>
<dbReference type="InterPro" id="IPR038717">
    <property type="entry name" value="Tc1-like_DDE_dom"/>
</dbReference>
<reference evidence="2 3" key="1">
    <citation type="submission" date="2015-04" db="EMBL/GenBank/DDBJ databases">
        <title>Lasius niger genome sequencing.</title>
        <authorList>
            <person name="Konorov E.A."/>
            <person name="Nikitin M.A."/>
            <person name="Kirill M.V."/>
            <person name="Chang P."/>
        </authorList>
    </citation>
    <scope>NUCLEOTIDE SEQUENCE [LARGE SCALE GENOMIC DNA]</scope>
    <source>
        <tissue evidence="2">Whole</tissue>
    </source>
</reference>
<dbReference type="STRING" id="67767.A0A0J7K8A1"/>
<dbReference type="InterPro" id="IPR036397">
    <property type="entry name" value="RNaseH_sf"/>
</dbReference>
<dbReference type="EMBL" id="LBMM01011754">
    <property type="protein sequence ID" value="KMQ86648.1"/>
    <property type="molecule type" value="Genomic_DNA"/>
</dbReference>
<comment type="caution">
    <text evidence="2">The sequence shown here is derived from an EMBL/GenBank/DDBJ whole genome shotgun (WGS) entry which is preliminary data.</text>
</comment>
<dbReference type="AlphaFoldDB" id="A0A0J7K8A1"/>
<proteinExistence type="predicted"/>
<dbReference type="OrthoDB" id="7614891at2759"/>
<evidence type="ECO:0000313" key="2">
    <source>
        <dbReference type="EMBL" id="KMQ86648.1"/>
    </source>
</evidence>
<keyword evidence="3" id="KW-1185">Reference proteome</keyword>
<dbReference type="Proteomes" id="UP000036403">
    <property type="component" value="Unassembled WGS sequence"/>
</dbReference>
<dbReference type="Pfam" id="PF13358">
    <property type="entry name" value="DDE_3"/>
    <property type="match status" value="1"/>
</dbReference>